<organism evidence="2 3">
    <name type="scientific">Aliibacillus thermotolerans</name>
    <dbReference type="NCBI Taxonomy" id="1834418"/>
    <lineage>
        <taxon>Bacteria</taxon>
        <taxon>Bacillati</taxon>
        <taxon>Bacillota</taxon>
        <taxon>Bacilli</taxon>
        <taxon>Bacillales</taxon>
        <taxon>Bacillaceae</taxon>
        <taxon>Aliibacillus</taxon>
    </lineage>
</organism>
<accession>A0ABW0U6B0</accession>
<evidence type="ECO:0000313" key="3">
    <source>
        <dbReference type="Proteomes" id="UP001596143"/>
    </source>
</evidence>
<dbReference type="RefSeq" id="WP_270895432.1">
    <property type="nucleotide sequence ID" value="NZ_JBHSPF010000045.1"/>
</dbReference>
<proteinExistence type="predicted"/>
<comment type="caution">
    <text evidence="2">The sequence shown here is derived from an EMBL/GenBank/DDBJ whole genome shotgun (WGS) entry which is preliminary data.</text>
</comment>
<dbReference type="PANTHER" id="PTHR38441">
    <property type="entry name" value="INTEGRAL MEMBRANE PROTEIN-RELATED"/>
    <property type="match status" value="1"/>
</dbReference>
<keyword evidence="1" id="KW-1133">Transmembrane helix</keyword>
<feature type="transmembrane region" description="Helical" evidence="1">
    <location>
        <begin position="54"/>
        <end position="73"/>
    </location>
</feature>
<dbReference type="EMBL" id="JBHSPF010000045">
    <property type="protein sequence ID" value="MFC5629010.1"/>
    <property type="molecule type" value="Genomic_DNA"/>
</dbReference>
<dbReference type="PANTHER" id="PTHR38441:SF1">
    <property type="entry name" value="MEMBRANE PROTEIN"/>
    <property type="match status" value="1"/>
</dbReference>
<protein>
    <submittedName>
        <fullName evidence="2">DUF485 domain-containing protein</fullName>
    </submittedName>
</protein>
<feature type="transmembrane region" description="Helical" evidence="1">
    <location>
        <begin position="15"/>
        <end position="34"/>
    </location>
</feature>
<sequence>MERLLQQYLRKKKQFLYPALFFLFVFYFSLPLTLAYFPDQMNQFVPYIGLTWGWLYTFLQFIVTFTLAFLYMWRARELDRLADEMKQEEKR</sequence>
<keyword evidence="3" id="KW-1185">Reference proteome</keyword>
<gene>
    <name evidence="2" type="ORF">ACFPTR_09005</name>
</gene>
<keyword evidence="1" id="KW-0472">Membrane</keyword>
<dbReference type="Proteomes" id="UP001596143">
    <property type="component" value="Unassembled WGS sequence"/>
</dbReference>
<dbReference type="Pfam" id="PF04341">
    <property type="entry name" value="DUF485"/>
    <property type="match status" value="1"/>
</dbReference>
<name>A0ABW0U6B0_9BACI</name>
<reference evidence="3" key="1">
    <citation type="journal article" date="2019" name="Int. J. Syst. Evol. Microbiol.">
        <title>The Global Catalogue of Microorganisms (GCM) 10K type strain sequencing project: providing services to taxonomists for standard genome sequencing and annotation.</title>
        <authorList>
            <consortium name="The Broad Institute Genomics Platform"/>
            <consortium name="The Broad Institute Genome Sequencing Center for Infectious Disease"/>
            <person name="Wu L."/>
            <person name="Ma J."/>
        </authorList>
    </citation>
    <scope>NUCLEOTIDE SEQUENCE [LARGE SCALE GENOMIC DNA]</scope>
    <source>
        <strain evidence="3">CGMCC 1.15790</strain>
    </source>
</reference>
<dbReference type="InterPro" id="IPR007436">
    <property type="entry name" value="DUF485"/>
</dbReference>
<evidence type="ECO:0000256" key="1">
    <source>
        <dbReference type="SAM" id="Phobius"/>
    </source>
</evidence>
<evidence type="ECO:0000313" key="2">
    <source>
        <dbReference type="EMBL" id="MFC5629010.1"/>
    </source>
</evidence>
<keyword evidence="1" id="KW-0812">Transmembrane</keyword>